<evidence type="ECO:0000256" key="2">
    <source>
        <dbReference type="PROSITE-ProRule" id="PRU00176"/>
    </source>
</evidence>
<evidence type="ECO:0000313" key="6">
    <source>
        <dbReference type="Proteomes" id="UP001172155"/>
    </source>
</evidence>
<feature type="compositionally biased region" description="Basic and acidic residues" evidence="3">
    <location>
        <begin position="303"/>
        <end position="334"/>
    </location>
</feature>
<feature type="compositionally biased region" description="Basic and acidic residues" evidence="3">
    <location>
        <begin position="262"/>
        <end position="271"/>
    </location>
</feature>
<dbReference type="GO" id="GO:0003723">
    <property type="term" value="F:RNA binding"/>
    <property type="evidence" value="ECO:0007669"/>
    <property type="project" value="UniProtKB-UniRule"/>
</dbReference>
<keyword evidence="1 2" id="KW-0694">RNA-binding</keyword>
<dbReference type="SMART" id="SM00360">
    <property type="entry name" value="RRM"/>
    <property type="match status" value="1"/>
</dbReference>
<evidence type="ECO:0000256" key="1">
    <source>
        <dbReference type="ARBA" id="ARBA00022884"/>
    </source>
</evidence>
<gene>
    <name evidence="5" type="ORF">B0T18DRAFT_394752</name>
</gene>
<accession>A0AA40BQD1</accession>
<organism evidence="5 6">
    <name type="scientific">Schizothecium vesticola</name>
    <dbReference type="NCBI Taxonomy" id="314040"/>
    <lineage>
        <taxon>Eukaryota</taxon>
        <taxon>Fungi</taxon>
        <taxon>Dikarya</taxon>
        <taxon>Ascomycota</taxon>
        <taxon>Pezizomycotina</taxon>
        <taxon>Sordariomycetes</taxon>
        <taxon>Sordariomycetidae</taxon>
        <taxon>Sordariales</taxon>
        <taxon>Schizotheciaceae</taxon>
        <taxon>Schizothecium</taxon>
    </lineage>
</organism>
<dbReference type="PANTHER" id="PTHR23236:SF11">
    <property type="entry name" value="EUKARYOTIC TRANSLATION INITIATION FACTOR 4H"/>
    <property type="match status" value="1"/>
</dbReference>
<dbReference type="InterPro" id="IPR012677">
    <property type="entry name" value="Nucleotide-bd_a/b_plait_sf"/>
</dbReference>
<evidence type="ECO:0000259" key="4">
    <source>
        <dbReference type="PROSITE" id="PS50102"/>
    </source>
</evidence>
<feature type="compositionally biased region" description="Gly residues" evidence="3">
    <location>
        <begin position="554"/>
        <end position="566"/>
    </location>
</feature>
<feature type="region of interest" description="Disordered" evidence="3">
    <location>
        <begin position="1"/>
        <end position="60"/>
    </location>
</feature>
<feature type="domain" description="RRM" evidence="4">
    <location>
        <begin position="82"/>
        <end position="158"/>
    </location>
</feature>
<reference evidence="5" key="1">
    <citation type="submission" date="2023-06" db="EMBL/GenBank/DDBJ databases">
        <title>Genome-scale phylogeny and comparative genomics of the fungal order Sordariales.</title>
        <authorList>
            <consortium name="Lawrence Berkeley National Laboratory"/>
            <person name="Hensen N."/>
            <person name="Bonometti L."/>
            <person name="Westerberg I."/>
            <person name="Brannstrom I.O."/>
            <person name="Guillou S."/>
            <person name="Cros-Aarteil S."/>
            <person name="Calhoun S."/>
            <person name="Haridas S."/>
            <person name="Kuo A."/>
            <person name="Mondo S."/>
            <person name="Pangilinan J."/>
            <person name="Riley R."/>
            <person name="LaButti K."/>
            <person name="Andreopoulos B."/>
            <person name="Lipzen A."/>
            <person name="Chen C."/>
            <person name="Yanf M."/>
            <person name="Daum C."/>
            <person name="Ng V."/>
            <person name="Clum A."/>
            <person name="Steindorff A."/>
            <person name="Ohm R."/>
            <person name="Martin F."/>
            <person name="Silar P."/>
            <person name="Natvig D."/>
            <person name="Lalanne C."/>
            <person name="Gautier V."/>
            <person name="Ament-velasquez S.L."/>
            <person name="Kruys A."/>
            <person name="Hutchinson M.I."/>
            <person name="Powell A.J."/>
            <person name="Barry K."/>
            <person name="Miller A.N."/>
            <person name="Grigoriev I.V."/>
            <person name="Debuchy R."/>
            <person name="Gladieux P."/>
            <person name="Thoren M.H."/>
            <person name="Johannesson H."/>
        </authorList>
    </citation>
    <scope>NUCLEOTIDE SEQUENCE</scope>
    <source>
        <strain evidence="5">SMH3187-1</strain>
    </source>
</reference>
<protein>
    <recommendedName>
        <fullName evidence="4">RRM domain-containing protein</fullName>
    </recommendedName>
</protein>
<dbReference type="PANTHER" id="PTHR23236">
    <property type="entry name" value="EUKARYOTIC TRANSLATION INITIATION FACTOR 4B/4H"/>
    <property type="match status" value="1"/>
</dbReference>
<comment type="caution">
    <text evidence="5">The sequence shown here is derived from an EMBL/GenBank/DDBJ whole genome shotgun (WGS) entry which is preliminary data.</text>
</comment>
<dbReference type="InterPro" id="IPR000504">
    <property type="entry name" value="RRM_dom"/>
</dbReference>
<feature type="region of interest" description="Disordered" evidence="3">
    <location>
        <begin position="425"/>
        <end position="619"/>
    </location>
</feature>
<evidence type="ECO:0000313" key="5">
    <source>
        <dbReference type="EMBL" id="KAK0738467.1"/>
    </source>
</evidence>
<feature type="compositionally biased region" description="Basic and acidic residues" evidence="3">
    <location>
        <begin position="209"/>
        <end position="253"/>
    </location>
</feature>
<feature type="compositionally biased region" description="Basic and acidic residues" evidence="3">
    <location>
        <begin position="425"/>
        <end position="465"/>
    </location>
</feature>
<evidence type="ECO:0000256" key="3">
    <source>
        <dbReference type="SAM" id="MobiDB-lite"/>
    </source>
</evidence>
<dbReference type="AlphaFoldDB" id="A0AA40BQD1"/>
<feature type="compositionally biased region" description="Basic and acidic residues" evidence="3">
    <location>
        <begin position="156"/>
        <end position="183"/>
    </location>
</feature>
<dbReference type="PROSITE" id="PS50102">
    <property type="entry name" value="RRM"/>
    <property type="match status" value="1"/>
</dbReference>
<sequence length="619" mass="65319">MAPKKKEVTKLSLGEFLGPGPAASASWADEVEDTYGNQPLPSTDRRTGGGTSYGGNTSSYADRGYSSIRENLPQSLPTKPPFTAHLGNLSYDATQESVAEFFDGCKVVNVRIIEDRELARPKGFAYAEFEDIEGLKQALTLDGVNFNGRSIRIKIADPPKDRADGGGAREFRDLDWGARRGPLEDLPGQARRGGGDFGDRRGGGGGGDFGDRRGGGDFGDRRGGGDFGDRRPPREPQADDGKVRDLGNWERKGPLSPVPQPERSESRDGSRAPRPLEAGRSESYRGGARRTSPAAWGGSGEARSGDGSRPPRREFAERPERPERVPTAADKDMQWRTSMRPDLATKSPVQSREGSEAPPSPAGGAPAQPVGRPKLNLAKRTVSEAPAIVSPALSVSDPKANPFGAARPIDTAAREKLIEEKRVQALKEKKEADDKAKEDRRLAKEAAAKEAADKAEAEAAAKAEAEAAEAAEAAKPKAEPKTEPKAEPEAAEETVAANDASGDQKLPVRPREPKEPRDNVANPKSRATDSGNWRTASGGDRGAPRGAPAPSGPRRGGGAGRGGALGGRSESGRGPRANGTGPAQPPQSPVVDQAPATPKPEDDGWTTVAPVSKGRRGGR</sequence>
<feature type="compositionally biased region" description="Basic and acidic residues" evidence="3">
    <location>
        <begin position="509"/>
        <end position="518"/>
    </location>
</feature>
<dbReference type="Proteomes" id="UP001172155">
    <property type="component" value="Unassembled WGS sequence"/>
</dbReference>
<dbReference type="Pfam" id="PF00076">
    <property type="entry name" value="RRM_1"/>
    <property type="match status" value="1"/>
</dbReference>
<feature type="region of interest" description="Disordered" evidence="3">
    <location>
        <begin position="156"/>
        <end position="379"/>
    </location>
</feature>
<feature type="compositionally biased region" description="Basic and acidic residues" evidence="3">
    <location>
        <begin position="472"/>
        <end position="488"/>
    </location>
</feature>
<feature type="compositionally biased region" description="Low complexity" evidence="3">
    <location>
        <begin position="544"/>
        <end position="553"/>
    </location>
</feature>
<dbReference type="GO" id="GO:0005730">
    <property type="term" value="C:nucleolus"/>
    <property type="evidence" value="ECO:0007669"/>
    <property type="project" value="TreeGrafter"/>
</dbReference>
<dbReference type="Gene3D" id="3.30.70.330">
    <property type="match status" value="1"/>
</dbReference>
<feature type="compositionally biased region" description="Basic and acidic residues" evidence="3">
    <location>
        <begin position="193"/>
        <end position="202"/>
    </location>
</feature>
<dbReference type="SUPFAM" id="SSF54928">
    <property type="entry name" value="RNA-binding domain, RBD"/>
    <property type="match status" value="1"/>
</dbReference>
<proteinExistence type="predicted"/>
<name>A0AA40BQD1_9PEZI</name>
<dbReference type="EMBL" id="JAUKUD010000007">
    <property type="protein sequence ID" value="KAK0738467.1"/>
    <property type="molecule type" value="Genomic_DNA"/>
</dbReference>
<keyword evidence="6" id="KW-1185">Reference proteome</keyword>
<dbReference type="InterPro" id="IPR035979">
    <property type="entry name" value="RBD_domain_sf"/>
</dbReference>